<comment type="catalytic activity">
    <reaction evidence="6">
        <text>3-phosphoshikimate + phosphoenolpyruvate = 5-O-(1-carboxyvinyl)-3-phosphoshikimate + phosphate</text>
        <dbReference type="Rhea" id="RHEA:21256"/>
        <dbReference type="ChEBI" id="CHEBI:43474"/>
        <dbReference type="ChEBI" id="CHEBI:57701"/>
        <dbReference type="ChEBI" id="CHEBI:58702"/>
        <dbReference type="ChEBI" id="CHEBI:145989"/>
        <dbReference type="EC" id="2.5.1.19"/>
    </reaction>
    <physiologicalReaction direction="left-to-right" evidence="6">
        <dbReference type="Rhea" id="RHEA:21257"/>
    </physiologicalReaction>
</comment>
<keyword evidence="10" id="KW-1185">Reference proteome</keyword>
<dbReference type="PROSITE" id="PS00885">
    <property type="entry name" value="EPSP_SYNTHASE_2"/>
    <property type="match status" value="1"/>
</dbReference>
<dbReference type="CDD" id="cd01556">
    <property type="entry name" value="EPSP_synthase"/>
    <property type="match status" value="1"/>
</dbReference>
<dbReference type="GO" id="GO:0009423">
    <property type="term" value="P:chorismate biosynthetic process"/>
    <property type="evidence" value="ECO:0007669"/>
    <property type="project" value="UniProtKB-UniRule"/>
</dbReference>
<feature type="binding site" evidence="7">
    <location>
        <position position="384"/>
    </location>
    <ligand>
        <name>phosphoenolpyruvate</name>
        <dbReference type="ChEBI" id="CHEBI:58702"/>
    </ligand>
</feature>
<dbReference type="PANTHER" id="PTHR21090:SF5">
    <property type="entry name" value="PENTAFUNCTIONAL AROM POLYPEPTIDE"/>
    <property type="match status" value="1"/>
</dbReference>
<accession>C5A783</accession>
<dbReference type="InterPro" id="IPR036968">
    <property type="entry name" value="Enolpyruvate_Tfrase_sf"/>
</dbReference>
<protein>
    <recommendedName>
        <fullName evidence="7">3-phosphoshikimate 1-carboxyvinyltransferase</fullName>
        <ecNumber evidence="7">2.5.1.19</ecNumber>
    </recommendedName>
    <alternativeName>
        <fullName evidence="7">5-enolpyruvylshikimate-3-phosphate synthase</fullName>
        <shortName evidence="7">EPSP synthase</shortName>
        <shortName evidence="7">EPSPS</shortName>
    </alternativeName>
</protein>
<feature type="binding site" evidence="7">
    <location>
        <position position="19"/>
    </location>
    <ligand>
        <name>phosphoenolpyruvate</name>
        <dbReference type="ChEBI" id="CHEBI:58702"/>
    </ligand>
</feature>
<evidence type="ECO:0000256" key="6">
    <source>
        <dbReference type="ARBA" id="ARBA00044633"/>
    </source>
</evidence>
<dbReference type="PaxDb" id="593117-TGAM_1593"/>
<dbReference type="GO" id="GO:0005737">
    <property type="term" value="C:cytoplasm"/>
    <property type="evidence" value="ECO:0007669"/>
    <property type="project" value="UniProtKB-SubCell"/>
</dbReference>
<dbReference type="SUPFAM" id="SSF55205">
    <property type="entry name" value="EPT/RTPC-like"/>
    <property type="match status" value="1"/>
</dbReference>
<dbReference type="GO" id="GO:0008652">
    <property type="term" value="P:amino acid biosynthetic process"/>
    <property type="evidence" value="ECO:0007669"/>
    <property type="project" value="UniProtKB-KW"/>
</dbReference>
<feature type="binding site" evidence="7">
    <location>
        <position position="152"/>
    </location>
    <ligand>
        <name>3-phosphoshikimate</name>
        <dbReference type="ChEBI" id="CHEBI:145989"/>
    </ligand>
</feature>
<dbReference type="EMBL" id="CP001398">
    <property type="protein sequence ID" value="ACS34095.1"/>
    <property type="molecule type" value="Genomic_DNA"/>
</dbReference>
<sequence>MIVEPVDWLEGKVRAPPSKSYTHRAFFLALLADGESTIEEPLVSDDTEATLNAIRAFGAEADWNRVVPPEELRKAEINARESGTTARISVAVASLARGRSVIDGQGRLRERPFAPLVRALRSLGVTVRGEKLPIEVFGGMPGGRVSVDASLSSQFVTALLILASKVGMRVEFEKAVSKPYIEMTLRTMEAFGVTFERNGGVRVFPGVKGTKFHVPGDYSSASFFLVAGALYGRVRVENLDPGDVQADMAIVEILGEIGANVKVGGDYVEVSRGELRGFEINCSDFPDLFPILSVLAAYAEGRSVIRGRQLRYKESDRVRAMAVNLARAGIKVRELEDGLEIHGGRPRGVVVEDFNDHRVAMAMAVLGLGARGKTVIKNERVVAKSYPGFFGDLRRLLG</sequence>
<feature type="active site" description="Proton acceptor" evidence="7">
    <location>
        <position position="287"/>
    </location>
</feature>
<dbReference type="EC" id="2.5.1.19" evidence="7"/>
<keyword evidence="5 7" id="KW-0057">Aromatic amino acid biosynthesis</keyword>
<evidence type="ECO:0000256" key="7">
    <source>
        <dbReference type="HAMAP-Rule" id="MF_00210"/>
    </source>
</evidence>
<dbReference type="InterPro" id="IPR001986">
    <property type="entry name" value="Enolpyruvate_Tfrase_dom"/>
</dbReference>
<feature type="binding site" evidence="7">
    <location>
        <position position="111"/>
    </location>
    <ligand>
        <name>phosphoenolpyruvate</name>
        <dbReference type="ChEBI" id="CHEBI:58702"/>
    </ligand>
</feature>
<organism evidence="9 10">
    <name type="scientific">Thermococcus gammatolerans (strain DSM 15229 / JCM 11827 / EJ3)</name>
    <dbReference type="NCBI Taxonomy" id="593117"/>
    <lineage>
        <taxon>Archaea</taxon>
        <taxon>Methanobacteriati</taxon>
        <taxon>Methanobacteriota</taxon>
        <taxon>Thermococci</taxon>
        <taxon>Thermococcales</taxon>
        <taxon>Thermococcaceae</taxon>
        <taxon>Thermococcus</taxon>
    </lineage>
</organism>
<evidence type="ECO:0000313" key="9">
    <source>
        <dbReference type="EMBL" id="ACS34095.1"/>
    </source>
</evidence>
<dbReference type="eggNOG" id="arCOG04134">
    <property type="taxonomic scope" value="Archaea"/>
</dbReference>
<keyword evidence="4 7" id="KW-0808">Transferase</keyword>
<comment type="pathway">
    <text evidence="1">Metabolic intermediate biosynthesis; chorismate biosynthesis; chorismate from D-erythrose 4-phosphate and phosphoenolpyruvate: step 6/7.</text>
</comment>
<dbReference type="Pfam" id="PF00275">
    <property type="entry name" value="EPSP_synthase"/>
    <property type="match status" value="1"/>
</dbReference>
<dbReference type="Proteomes" id="UP000001488">
    <property type="component" value="Chromosome"/>
</dbReference>
<evidence type="ECO:0000259" key="8">
    <source>
        <dbReference type="Pfam" id="PF00275"/>
    </source>
</evidence>
<evidence type="ECO:0000256" key="3">
    <source>
        <dbReference type="ARBA" id="ARBA00022605"/>
    </source>
</evidence>
<feature type="binding site" evidence="7">
    <location>
        <position position="20"/>
    </location>
    <ligand>
        <name>3-phosphoshikimate</name>
        <dbReference type="ChEBI" id="CHEBI:145989"/>
    </ligand>
</feature>
<feature type="binding site" evidence="7">
    <location>
        <position position="153"/>
    </location>
    <ligand>
        <name>3-phosphoshikimate</name>
        <dbReference type="ChEBI" id="CHEBI:145989"/>
    </ligand>
</feature>
<dbReference type="STRING" id="593117.TGAM_1593"/>
<dbReference type="HAMAP" id="MF_00210">
    <property type="entry name" value="EPSP_synth"/>
    <property type="match status" value="1"/>
</dbReference>
<feature type="domain" description="Enolpyruvate transferase" evidence="8">
    <location>
        <begin position="4"/>
        <end position="393"/>
    </location>
</feature>
<dbReference type="Gene3D" id="3.65.10.10">
    <property type="entry name" value="Enolpyruvate transferase domain"/>
    <property type="match status" value="2"/>
</dbReference>
<dbReference type="PATRIC" id="fig|593117.10.peg.1597"/>
<proteinExistence type="inferred from homology"/>
<dbReference type="InterPro" id="IPR023193">
    <property type="entry name" value="EPSP_synthase_CS"/>
</dbReference>
<dbReference type="AlphaFoldDB" id="C5A783"/>
<evidence type="ECO:0000256" key="5">
    <source>
        <dbReference type="ARBA" id="ARBA00023141"/>
    </source>
</evidence>
<name>C5A783_THEGJ</name>
<reference evidence="9 10" key="1">
    <citation type="journal article" date="2007" name="Genome Biol.">
        <title>Genome analysis and genome-wide proteomics of Thermococcus gammatolerans, the most radioresistant organism known amongst the Archaea.</title>
        <authorList>
            <person name="Zivanovic Y."/>
            <person name="Armengaud J."/>
            <person name="Lagorce A."/>
            <person name="Leplat C."/>
            <person name="Guerin P."/>
            <person name="Dutertre M."/>
            <person name="Anthouard V."/>
            <person name="Forterre P."/>
            <person name="Wincker P."/>
            <person name="Confalonieri F."/>
        </authorList>
    </citation>
    <scope>NUCLEOTIDE SEQUENCE [LARGE SCALE GENOMIC DNA]</scope>
    <source>
        <strain evidence="10">DSM 15229 / JCM 11827 / EJ3</strain>
    </source>
</reference>
<feature type="binding site" evidence="7">
    <location>
        <position position="83"/>
    </location>
    <ligand>
        <name>phosphoenolpyruvate</name>
        <dbReference type="ChEBI" id="CHEBI:58702"/>
    </ligand>
</feature>
<evidence type="ECO:0000313" key="10">
    <source>
        <dbReference type="Proteomes" id="UP000001488"/>
    </source>
</evidence>
<feature type="binding site" evidence="7">
    <location>
        <position position="24"/>
    </location>
    <ligand>
        <name>3-phosphoshikimate</name>
        <dbReference type="ChEBI" id="CHEBI:145989"/>
    </ligand>
</feature>
<dbReference type="PANTHER" id="PTHR21090">
    <property type="entry name" value="AROM/DEHYDROQUINATE SYNTHASE"/>
    <property type="match status" value="1"/>
</dbReference>
<feature type="binding site" evidence="7">
    <location>
        <position position="154"/>
    </location>
    <ligand>
        <name>3-phosphoshikimate</name>
        <dbReference type="ChEBI" id="CHEBI:145989"/>
    </ligand>
</feature>
<dbReference type="UniPathway" id="UPA00053">
    <property type="reaction ID" value="UER00089"/>
</dbReference>
<dbReference type="InterPro" id="IPR013792">
    <property type="entry name" value="RNA3'P_cycl/enolpyr_Trfase_a/b"/>
</dbReference>
<comment type="function">
    <text evidence="7">Catalyzes the transfer of the enolpyruvyl moiety of phosphoenolpyruvate (PEP) to the 5-hydroxyl of shikimate-3-phosphate (S3P) to produce enolpyruvyl shikimate-3-phosphate and inorganic phosphate.</text>
</comment>
<dbReference type="GO" id="GO:0009073">
    <property type="term" value="P:aromatic amino acid family biosynthetic process"/>
    <property type="evidence" value="ECO:0007669"/>
    <property type="project" value="UniProtKB-KW"/>
</dbReference>
<dbReference type="HOGENOM" id="CLU_024321_0_0_2"/>
<dbReference type="PIRSF" id="PIRSF000505">
    <property type="entry name" value="EPSPS"/>
    <property type="match status" value="1"/>
</dbReference>
<feature type="binding site" evidence="7">
    <location>
        <position position="317"/>
    </location>
    <ligand>
        <name>phosphoenolpyruvate</name>
        <dbReference type="ChEBI" id="CHEBI:58702"/>
    </ligand>
</feature>
<keyword evidence="7" id="KW-0963">Cytoplasm</keyword>
<feature type="binding site" evidence="7">
    <location>
        <position position="309"/>
    </location>
    <ligand>
        <name>3-phosphoshikimate</name>
        <dbReference type="ChEBI" id="CHEBI:145989"/>
    </ligand>
</feature>
<dbReference type="NCBIfam" id="TIGR01356">
    <property type="entry name" value="aroA"/>
    <property type="match status" value="1"/>
</dbReference>
<evidence type="ECO:0000256" key="2">
    <source>
        <dbReference type="ARBA" id="ARBA00009948"/>
    </source>
</evidence>
<dbReference type="InterPro" id="IPR006264">
    <property type="entry name" value="EPSP_synthase"/>
</dbReference>
<comment type="subunit">
    <text evidence="7">Monomer.</text>
</comment>
<dbReference type="KEGG" id="tga:TGAM_1593"/>
<comment type="subcellular location">
    <subcellularLocation>
        <location evidence="7">Cytoplasm</location>
    </subcellularLocation>
</comment>
<feature type="binding site" evidence="7">
    <location>
        <position position="19"/>
    </location>
    <ligand>
        <name>3-phosphoshikimate</name>
        <dbReference type="ChEBI" id="CHEBI:145989"/>
    </ligand>
</feature>
<comment type="similarity">
    <text evidence="2 7">Belongs to the EPSP synthase family.</text>
</comment>
<feature type="binding site" evidence="7">
    <location>
        <position position="313"/>
    </location>
    <ligand>
        <name>3-phosphoshikimate</name>
        <dbReference type="ChEBI" id="CHEBI:145989"/>
    </ligand>
</feature>
<feature type="binding site" evidence="7">
    <location>
        <position position="287"/>
    </location>
    <ligand>
        <name>3-phosphoshikimate</name>
        <dbReference type="ChEBI" id="CHEBI:145989"/>
    </ligand>
</feature>
<keyword evidence="3 7" id="KW-0028">Amino-acid biosynthesis</keyword>
<gene>
    <name evidence="7 9" type="primary">aroA</name>
    <name evidence="9" type="ordered locus">TGAM_1593</name>
</gene>
<evidence type="ECO:0000256" key="1">
    <source>
        <dbReference type="ARBA" id="ARBA00004811"/>
    </source>
</evidence>
<feature type="binding site" evidence="7">
    <location>
        <position position="154"/>
    </location>
    <ligand>
        <name>phosphoenolpyruvate</name>
        <dbReference type="ChEBI" id="CHEBI:58702"/>
    </ligand>
</feature>
<dbReference type="RefSeq" id="WP_015859206.1">
    <property type="nucleotide sequence ID" value="NC_012804.1"/>
</dbReference>
<evidence type="ECO:0000256" key="4">
    <source>
        <dbReference type="ARBA" id="ARBA00022679"/>
    </source>
</evidence>
<dbReference type="GO" id="GO:0003866">
    <property type="term" value="F:3-phosphoshikimate 1-carboxyvinyltransferase activity"/>
    <property type="evidence" value="ECO:0007669"/>
    <property type="project" value="UniProtKB-UniRule"/>
</dbReference>
<dbReference type="OrthoDB" id="43788at2157"/>
<feature type="binding site" evidence="7">
    <location>
        <position position="177"/>
    </location>
    <ligand>
        <name>3-phosphoshikimate</name>
        <dbReference type="ChEBI" id="CHEBI:145989"/>
    </ligand>
</feature>
<feature type="binding site" evidence="7">
    <location>
        <position position="358"/>
    </location>
    <ligand>
        <name>phosphoenolpyruvate</name>
        <dbReference type="ChEBI" id="CHEBI:58702"/>
    </ligand>
</feature>
<dbReference type="GeneID" id="7988487"/>